<protein>
    <submittedName>
        <fullName evidence="2">Uncharacterized protein</fullName>
    </submittedName>
</protein>
<dbReference type="EMBL" id="VMFF01000024">
    <property type="protein sequence ID" value="TSC65865.1"/>
    <property type="molecule type" value="Genomic_DNA"/>
</dbReference>
<gene>
    <name evidence="2" type="ORF">G01um101477_307</name>
</gene>
<accession>A0A554JBW6</accession>
<sequence>MFENTKKQSQSLLILSAIFLIGTLCIVFLTDPNTINKALLFLFYVSLSAFLMSFFTFVLYSYRGRKPERLYTEIMNVSLRQAFLLTLLIIVFLVLSSHQLLFWWLGLVLIITLVFVEGFFLSN</sequence>
<name>A0A554JBW6_9BACT</name>
<keyword evidence="1" id="KW-0472">Membrane</keyword>
<reference evidence="2 3" key="1">
    <citation type="submission" date="2017-07" db="EMBL/GenBank/DDBJ databases">
        <title>Mechanisms for carbon and nitrogen cycling indicate functional differentiation within the Candidate Phyla Radiation.</title>
        <authorList>
            <person name="Danczak R.E."/>
            <person name="Johnston M.D."/>
            <person name="Kenah C."/>
            <person name="Slattery M."/>
            <person name="Wrighton K.C."/>
            <person name="Wilkins M.J."/>
        </authorList>
    </citation>
    <scope>NUCLEOTIDE SEQUENCE [LARGE SCALE GENOMIC DNA]</scope>
    <source>
        <strain evidence="2">Gr01-1014_77</strain>
    </source>
</reference>
<feature type="transmembrane region" description="Helical" evidence="1">
    <location>
        <begin position="74"/>
        <end position="95"/>
    </location>
</feature>
<proteinExistence type="predicted"/>
<organism evidence="2 3">
    <name type="scientific">Candidatus Doudnabacteria bacterium Gr01-1014_77</name>
    <dbReference type="NCBI Taxonomy" id="2017133"/>
    <lineage>
        <taxon>Bacteria</taxon>
        <taxon>Candidatus Doudnaibacteriota</taxon>
    </lineage>
</organism>
<comment type="caution">
    <text evidence="2">The sequence shown here is derived from an EMBL/GenBank/DDBJ whole genome shotgun (WGS) entry which is preliminary data.</text>
</comment>
<evidence type="ECO:0000256" key="1">
    <source>
        <dbReference type="SAM" id="Phobius"/>
    </source>
</evidence>
<evidence type="ECO:0000313" key="3">
    <source>
        <dbReference type="Proteomes" id="UP000319613"/>
    </source>
</evidence>
<dbReference type="Proteomes" id="UP000319613">
    <property type="component" value="Unassembled WGS sequence"/>
</dbReference>
<feature type="transmembrane region" description="Helical" evidence="1">
    <location>
        <begin position="41"/>
        <end position="62"/>
    </location>
</feature>
<dbReference type="AlphaFoldDB" id="A0A554JBW6"/>
<evidence type="ECO:0000313" key="2">
    <source>
        <dbReference type="EMBL" id="TSC65865.1"/>
    </source>
</evidence>
<feature type="transmembrane region" description="Helical" evidence="1">
    <location>
        <begin position="12"/>
        <end position="29"/>
    </location>
</feature>
<keyword evidence="1" id="KW-0812">Transmembrane</keyword>
<feature type="transmembrane region" description="Helical" evidence="1">
    <location>
        <begin position="101"/>
        <end position="121"/>
    </location>
</feature>
<keyword evidence="1" id="KW-1133">Transmembrane helix</keyword>